<dbReference type="Proteomes" id="UP000237105">
    <property type="component" value="Unassembled WGS sequence"/>
</dbReference>
<name>A0A2P5DRH1_PARAD</name>
<sequence length="91" mass="10183">MGSSCFITHHSIMLGSTSTTYFKASKYELHVGLYVVIDQLMLNFVIIGKPCRNVEAGNLFFASLEVLWNVLDLIIRPSMENVSELNLGKES</sequence>
<dbReference type="AlphaFoldDB" id="A0A2P5DRH1"/>
<gene>
    <name evidence="1" type="ORF">PanWU01x14_038290</name>
</gene>
<reference evidence="2" key="1">
    <citation type="submission" date="2016-06" db="EMBL/GenBank/DDBJ databases">
        <title>Parallel loss of symbiosis genes in relatives of nitrogen-fixing non-legume Parasponia.</title>
        <authorList>
            <person name="Van Velzen R."/>
            <person name="Holmer R."/>
            <person name="Bu F."/>
            <person name="Rutten L."/>
            <person name="Van Zeijl A."/>
            <person name="Liu W."/>
            <person name="Santuari L."/>
            <person name="Cao Q."/>
            <person name="Sharma T."/>
            <person name="Shen D."/>
            <person name="Roswanjaya Y."/>
            <person name="Wardhani T."/>
            <person name="Kalhor M.S."/>
            <person name="Jansen J."/>
            <person name="Van den Hoogen J."/>
            <person name="Gungor B."/>
            <person name="Hartog M."/>
            <person name="Hontelez J."/>
            <person name="Verver J."/>
            <person name="Yang W.-C."/>
            <person name="Schijlen E."/>
            <person name="Repin R."/>
            <person name="Schilthuizen M."/>
            <person name="Schranz E."/>
            <person name="Heidstra R."/>
            <person name="Miyata K."/>
            <person name="Fedorova E."/>
            <person name="Kohlen W."/>
            <person name="Bisseling T."/>
            <person name="Smit S."/>
            <person name="Geurts R."/>
        </authorList>
    </citation>
    <scope>NUCLEOTIDE SEQUENCE [LARGE SCALE GENOMIC DNA]</scope>
    <source>
        <strain evidence="2">cv. WU1-14</strain>
    </source>
</reference>
<dbReference type="EMBL" id="JXTB01000021">
    <property type="protein sequence ID" value="PON75878.1"/>
    <property type="molecule type" value="Genomic_DNA"/>
</dbReference>
<protein>
    <submittedName>
        <fullName evidence="1">Uncharacterized protein</fullName>
    </submittedName>
</protein>
<keyword evidence="2" id="KW-1185">Reference proteome</keyword>
<proteinExistence type="predicted"/>
<organism evidence="1 2">
    <name type="scientific">Parasponia andersonii</name>
    <name type="common">Sponia andersonii</name>
    <dbReference type="NCBI Taxonomy" id="3476"/>
    <lineage>
        <taxon>Eukaryota</taxon>
        <taxon>Viridiplantae</taxon>
        <taxon>Streptophyta</taxon>
        <taxon>Embryophyta</taxon>
        <taxon>Tracheophyta</taxon>
        <taxon>Spermatophyta</taxon>
        <taxon>Magnoliopsida</taxon>
        <taxon>eudicotyledons</taxon>
        <taxon>Gunneridae</taxon>
        <taxon>Pentapetalae</taxon>
        <taxon>rosids</taxon>
        <taxon>fabids</taxon>
        <taxon>Rosales</taxon>
        <taxon>Cannabaceae</taxon>
        <taxon>Parasponia</taxon>
    </lineage>
</organism>
<comment type="caution">
    <text evidence="1">The sequence shown here is derived from an EMBL/GenBank/DDBJ whole genome shotgun (WGS) entry which is preliminary data.</text>
</comment>
<accession>A0A2P5DRH1</accession>
<evidence type="ECO:0000313" key="2">
    <source>
        <dbReference type="Proteomes" id="UP000237105"/>
    </source>
</evidence>
<evidence type="ECO:0000313" key="1">
    <source>
        <dbReference type="EMBL" id="PON75878.1"/>
    </source>
</evidence>